<name>A0A9P7YJM9_9HELO</name>
<gene>
    <name evidence="2" type="ORF">BJ875DRAFT_375727</name>
</gene>
<evidence type="ECO:0000259" key="1">
    <source>
        <dbReference type="Pfam" id="PF01636"/>
    </source>
</evidence>
<dbReference type="InterPro" id="IPR002575">
    <property type="entry name" value="Aminoglycoside_PTrfase"/>
</dbReference>
<dbReference type="GO" id="GO:0016301">
    <property type="term" value="F:kinase activity"/>
    <property type="evidence" value="ECO:0007669"/>
    <property type="project" value="UniProtKB-KW"/>
</dbReference>
<keyword evidence="3" id="KW-1185">Reference proteome</keyword>
<accession>A0A9P7YJM9</accession>
<keyword evidence="2" id="KW-0418">Kinase</keyword>
<evidence type="ECO:0000313" key="3">
    <source>
        <dbReference type="Proteomes" id="UP000824998"/>
    </source>
</evidence>
<organism evidence="2 3">
    <name type="scientific">Amylocarpus encephaloides</name>
    <dbReference type="NCBI Taxonomy" id="45428"/>
    <lineage>
        <taxon>Eukaryota</taxon>
        <taxon>Fungi</taxon>
        <taxon>Dikarya</taxon>
        <taxon>Ascomycota</taxon>
        <taxon>Pezizomycotina</taxon>
        <taxon>Leotiomycetes</taxon>
        <taxon>Helotiales</taxon>
        <taxon>Helotiales incertae sedis</taxon>
        <taxon>Amylocarpus</taxon>
    </lineage>
</organism>
<comment type="caution">
    <text evidence="2">The sequence shown here is derived from an EMBL/GenBank/DDBJ whole genome shotgun (WGS) entry which is preliminary data.</text>
</comment>
<feature type="domain" description="Aminoglycoside phosphotransferase" evidence="1">
    <location>
        <begin position="58"/>
        <end position="219"/>
    </location>
</feature>
<sequence>FENRILTACQNLSPTTESNIIVQTPKIYPFNQVRNTQIYSDLALSIDMKTYCLNHSVSHEEATRLGFAIGRWAKSFHLWGAAPDQSKLRAKMKQSTEMRALKYQINYPTMIATIENFPDLLEERRGVLEAVAKDVKETLDTKEGTLIHGDFWTGNVVMPDVPIPAEDPMRLYIVDWELVQLSILAFDLGQMTAELYELKLFKDIEAGESLVKSFVDGYGPIDIETAFTAVIFVGNHLLCWGTRVPGWGSEGRIREVVKVGRDFVVKGWEKDAEFFRQTPWAKWFGV</sequence>
<dbReference type="Gene3D" id="3.90.1200.10">
    <property type="match status" value="1"/>
</dbReference>
<dbReference type="SUPFAM" id="SSF56112">
    <property type="entry name" value="Protein kinase-like (PK-like)"/>
    <property type="match status" value="1"/>
</dbReference>
<dbReference type="EMBL" id="MU251452">
    <property type="protein sequence ID" value="KAG9234790.1"/>
    <property type="molecule type" value="Genomic_DNA"/>
</dbReference>
<evidence type="ECO:0000313" key="2">
    <source>
        <dbReference type="EMBL" id="KAG9234790.1"/>
    </source>
</evidence>
<proteinExistence type="predicted"/>
<feature type="non-terminal residue" evidence="2">
    <location>
        <position position="1"/>
    </location>
</feature>
<dbReference type="AlphaFoldDB" id="A0A9P7YJM9"/>
<dbReference type="OrthoDB" id="25129at2759"/>
<dbReference type="Pfam" id="PF01636">
    <property type="entry name" value="APH"/>
    <property type="match status" value="1"/>
</dbReference>
<dbReference type="InterPro" id="IPR011009">
    <property type="entry name" value="Kinase-like_dom_sf"/>
</dbReference>
<dbReference type="Proteomes" id="UP000824998">
    <property type="component" value="Unassembled WGS sequence"/>
</dbReference>
<reference evidence="2" key="1">
    <citation type="journal article" date="2021" name="IMA Fungus">
        <title>Genomic characterization of three marine fungi, including Emericellopsis atlantica sp. nov. with signatures of a generalist lifestyle and marine biomass degradation.</title>
        <authorList>
            <person name="Hagestad O.C."/>
            <person name="Hou L."/>
            <person name="Andersen J.H."/>
            <person name="Hansen E.H."/>
            <person name="Altermark B."/>
            <person name="Li C."/>
            <person name="Kuhnert E."/>
            <person name="Cox R.J."/>
            <person name="Crous P.W."/>
            <person name="Spatafora J.W."/>
            <person name="Lail K."/>
            <person name="Amirebrahimi M."/>
            <person name="Lipzen A."/>
            <person name="Pangilinan J."/>
            <person name="Andreopoulos W."/>
            <person name="Hayes R.D."/>
            <person name="Ng V."/>
            <person name="Grigoriev I.V."/>
            <person name="Jackson S.A."/>
            <person name="Sutton T.D.S."/>
            <person name="Dobson A.D.W."/>
            <person name="Rama T."/>
        </authorList>
    </citation>
    <scope>NUCLEOTIDE SEQUENCE</scope>
    <source>
        <strain evidence="2">TRa018bII</strain>
    </source>
</reference>
<protein>
    <submittedName>
        <fullName evidence="2">Kinase-like domain-containing protein</fullName>
    </submittedName>
</protein>
<keyword evidence="2" id="KW-0808">Transferase</keyword>